<comment type="caution">
    <text evidence="2">The sequence shown here is derived from an EMBL/GenBank/DDBJ whole genome shotgun (WGS) entry which is preliminary data.</text>
</comment>
<keyword evidence="3" id="KW-1185">Reference proteome</keyword>
<sequence>MEAELSSLKEHGTWHLVPRSTAGQSKVITCRWVFAIKRNEQGRIKRYKARLVVHGFKQVAGIDYGETYAPYDVKTAFLYGPLEEKIYMKCPDGYKDGSPAMVCELQDREDRGLYAKKYNGTITMLIMVYIDDLLLIGPGDLCKRMAERMKEDYQLTSLVDISIDQEKKRVTFSQAQYIREILRRFHMSACRVAKTPEPSGRLQVRKPEEGDPPPPFRELVGALGYLVMGTRPDIAHAVRRLGQYLASFDITHYELGKHVLRYLKATIDYGLVMDIKPEEVIEKSISGYVTLIDGNVISYGSRKQGMNAMSTTEAECVAMAEGLKDLM</sequence>
<accession>A0AAV2YQF4</accession>
<gene>
    <name evidence="2" type="ORF">N0F65_003853</name>
</gene>
<dbReference type="Pfam" id="PF07727">
    <property type="entry name" value="RVT_2"/>
    <property type="match status" value="2"/>
</dbReference>
<feature type="domain" description="Reverse transcriptase Ty1/copia-type" evidence="1">
    <location>
        <begin position="13"/>
        <end position="70"/>
    </location>
</feature>
<organism evidence="2 3">
    <name type="scientific">Lagenidium giganteum</name>
    <dbReference type="NCBI Taxonomy" id="4803"/>
    <lineage>
        <taxon>Eukaryota</taxon>
        <taxon>Sar</taxon>
        <taxon>Stramenopiles</taxon>
        <taxon>Oomycota</taxon>
        <taxon>Peronosporomycetes</taxon>
        <taxon>Pythiales</taxon>
        <taxon>Pythiaceae</taxon>
    </lineage>
</organism>
<reference evidence="2" key="1">
    <citation type="submission" date="2022-11" db="EMBL/GenBank/DDBJ databases">
        <authorList>
            <person name="Morgan W.R."/>
            <person name="Tartar A."/>
        </authorList>
    </citation>
    <scope>NUCLEOTIDE SEQUENCE</scope>
    <source>
        <strain evidence="2">ARSEF 373</strain>
    </source>
</reference>
<reference evidence="2" key="2">
    <citation type="journal article" date="2023" name="Microbiol Resour">
        <title>Decontamination and Annotation of the Draft Genome Sequence of the Oomycete Lagenidium giganteum ARSEF 373.</title>
        <authorList>
            <person name="Morgan W.R."/>
            <person name="Tartar A."/>
        </authorList>
    </citation>
    <scope>NUCLEOTIDE SEQUENCE</scope>
    <source>
        <strain evidence="2">ARSEF 373</strain>
    </source>
</reference>
<proteinExistence type="predicted"/>
<dbReference type="AlphaFoldDB" id="A0AAV2YQF4"/>
<dbReference type="InterPro" id="IPR013103">
    <property type="entry name" value="RVT_2"/>
</dbReference>
<name>A0AAV2YQF4_9STRA</name>
<evidence type="ECO:0000259" key="1">
    <source>
        <dbReference type="Pfam" id="PF07727"/>
    </source>
</evidence>
<feature type="domain" description="Reverse transcriptase Ty1/copia-type" evidence="1">
    <location>
        <begin position="107"/>
        <end position="196"/>
    </location>
</feature>
<dbReference type="PANTHER" id="PTHR11439:SF467">
    <property type="entry name" value="INTEGRASE CATALYTIC DOMAIN-CONTAINING PROTEIN"/>
    <property type="match status" value="1"/>
</dbReference>
<dbReference type="EMBL" id="DAKRPA010000143">
    <property type="protein sequence ID" value="DAZ97222.1"/>
    <property type="molecule type" value="Genomic_DNA"/>
</dbReference>
<dbReference type="Proteomes" id="UP001146120">
    <property type="component" value="Unassembled WGS sequence"/>
</dbReference>
<evidence type="ECO:0000313" key="3">
    <source>
        <dbReference type="Proteomes" id="UP001146120"/>
    </source>
</evidence>
<protein>
    <recommendedName>
        <fullName evidence="1">Reverse transcriptase Ty1/copia-type domain-containing protein</fullName>
    </recommendedName>
</protein>
<evidence type="ECO:0000313" key="2">
    <source>
        <dbReference type="EMBL" id="DAZ97222.1"/>
    </source>
</evidence>
<dbReference type="PANTHER" id="PTHR11439">
    <property type="entry name" value="GAG-POL-RELATED RETROTRANSPOSON"/>
    <property type="match status" value="1"/>
</dbReference>